<evidence type="ECO:0000256" key="10">
    <source>
        <dbReference type="ARBA" id="ARBA00023128"/>
    </source>
</evidence>
<dbReference type="EMBL" id="OU895877">
    <property type="protein sequence ID" value="CAG9799057.1"/>
    <property type="molecule type" value="Genomic_DNA"/>
</dbReference>
<sequence length="149" mass="17556">MPAPKTQDLPPNGGYQKIKFVRVPAKTLFSGFQIIGAYVGITSFAAYIYYLTYKQIQREEIEMRSCKLALMPMLIAERDREFLKQVRRNRDEESKLMKNVPGWVTGTWYGEPIYKTKPKDYFDEGTWDDLCVHSNYRTSAIRQNFHLWN</sequence>
<dbReference type="Pfam" id="PF06212">
    <property type="entry name" value="GRIM-19"/>
    <property type="match status" value="1"/>
</dbReference>
<evidence type="ECO:0000256" key="6">
    <source>
        <dbReference type="ARBA" id="ARBA00022692"/>
    </source>
</evidence>
<organism evidence="15 16">
    <name type="scientific">Chironomus riparius</name>
    <dbReference type="NCBI Taxonomy" id="315576"/>
    <lineage>
        <taxon>Eukaryota</taxon>
        <taxon>Metazoa</taxon>
        <taxon>Ecdysozoa</taxon>
        <taxon>Arthropoda</taxon>
        <taxon>Hexapoda</taxon>
        <taxon>Insecta</taxon>
        <taxon>Pterygota</taxon>
        <taxon>Neoptera</taxon>
        <taxon>Endopterygota</taxon>
        <taxon>Diptera</taxon>
        <taxon>Nematocera</taxon>
        <taxon>Chironomoidea</taxon>
        <taxon>Chironomidae</taxon>
        <taxon>Chironominae</taxon>
        <taxon>Chironomus</taxon>
    </lineage>
</organism>
<keyword evidence="9 14" id="KW-1133">Transmembrane helix</keyword>
<accession>A0A9N9WPF0</accession>
<dbReference type="GO" id="GO:0045271">
    <property type="term" value="C:respiratory chain complex I"/>
    <property type="evidence" value="ECO:0007669"/>
    <property type="project" value="UniProtKB-UniRule"/>
</dbReference>
<dbReference type="GO" id="GO:0005743">
    <property type="term" value="C:mitochondrial inner membrane"/>
    <property type="evidence" value="ECO:0007669"/>
    <property type="project" value="UniProtKB-SubCell"/>
</dbReference>
<keyword evidence="16" id="KW-1185">Reference proteome</keyword>
<dbReference type="PANTHER" id="PTHR12966">
    <property type="entry name" value="NADH DEHYDROGENASE UBIQUINONE 1 ALPHA SUBCOMPLEX SUBUNIT 13"/>
    <property type="match status" value="1"/>
</dbReference>
<evidence type="ECO:0000256" key="12">
    <source>
        <dbReference type="ARBA" id="ARBA00045908"/>
    </source>
</evidence>
<evidence type="ECO:0000256" key="13">
    <source>
        <dbReference type="ARBA" id="ARBA00046797"/>
    </source>
</evidence>
<evidence type="ECO:0000256" key="14">
    <source>
        <dbReference type="RuleBase" id="RU368034"/>
    </source>
</evidence>
<keyword evidence="7 14" id="KW-0999">Mitochondrion inner membrane</keyword>
<gene>
    <name evidence="15" type="ORF">CHIRRI_LOCUS2032</name>
</gene>
<keyword evidence="10 14" id="KW-0496">Mitochondrion</keyword>
<comment type="function">
    <text evidence="12">Accessory subunit of the mitochondrial membrane respiratory chain NADH dehydrogenase (Complex I), that is believed not to be involved in catalysis. Complex I functions in the transfer of electrons from NADH to the respiratory chain. The immediate electron acceptor for the enzyme is believed to be ubiquinone. Involved in the interferon/all-trans-retinoic acid (IFN/RA) induced cell death. This apoptotic activity is inhibited by interaction with viral IRF1. Prevents the transactivation of STAT3 target genes. May play a role in CARD15-mediated innate mucosal responses and serve to regulate intestinal epithelial cell responses to microbes.</text>
</comment>
<dbReference type="InterPro" id="IPR009346">
    <property type="entry name" value="GRIM-19"/>
</dbReference>
<comment type="subunit">
    <text evidence="13">Complex I is composed of 45 different subunits. Interacts with CARD15, but not with CARD4. Interacts with STAT3, but not with STAT1, STAT2 and STAT5A. Interacts with OLFM4.</text>
</comment>
<evidence type="ECO:0000256" key="8">
    <source>
        <dbReference type="ARBA" id="ARBA00022982"/>
    </source>
</evidence>
<keyword evidence="6 14" id="KW-0812">Transmembrane</keyword>
<comment type="similarity">
    <text evidence="2 14">Belongs to the complex I NDUFA13 subunit family.</text>
</comment>
<evidence type="ECO:0000256" key="2">
    <source>
        <dbReference type="ARBA" id="ARBA00007312"/>
    </source>
</evidence>
<reference evidence="15" key="2">
    <citation type="submission" date="2022-10" db="EMBL/GenBank/DDBJ databases">
        <authorList>
            <consortium name="ENA_rothamsted_submissions"/>
            <consortium name="culmorum"/>
            <person name="King R."/>
        </authorList>
    </citation>
    <scope>NUCLEOTIDE SEQUENCE</scope>
</reference>
<evidence type="ECO:0000256" key="9">
    <source>
        <dbReference type="ARBA" id="ARBA00022989"/>
    </source>
</evidence>
<protein>
    <recommendedName>
        <fullName evidence="3 14">NADH dehydrogenase [ubiquinone] 1 alpha subcomplex subunit 13</fullName>
    </recommendedName>
</protein>
<evidence type="ECO:0000256" key="5">
    <source>
        <dbReference type="ARBA" id="ARBA00022660"/>
    </source>
</evidence>
<proteinExistence type="inferred from homology"/>
<dbReference type="Proteomes" id="UP001153620">
    <property type="component" value="Chromosome 1"/>
</dbReference>
<keyword evidence="5 14" id="KW-0679">Respiratory chain</keyword>
<reference evidence="15" key="1">
    <citation type="submission" date="2022-01" db="EMBL/GenBank/DDBJ databases">
        <authorList>
            <person name="King R."/>
        </authorList>
    </citation>
    <scope>NUCLEOTIDE SEQUENCE</scope>
</reference>
<keyword evidence="11 14" id="KW-0472">Membrane</keyword>
<dbReference type="PANTHER" id="PTHR12966:SF0">
    <property type="entry name" value="NADH DEHYDROGENASE [UBIQUINONE] 1 ALPHA SUBCOMPLEX SUBUNIT 13"/>
    <property type="match status" value="1"/>
</dbReference>
<evidence type="ECO:0000256" key="7">
    <source>
        <dbReference type="ARBA" id="ARBA00022792"/>
    </source>
</evidence>
<keyword evidence="8 14" id="KW-0249">Electron transport</keyword>
<dbReference type="AlphaFoldDB" id="A0A9N9WPF0"/>
<feature type="transmembrane region" description="Helical" evidence="14">
    <location>
        <begin position="28"/>
        <end position="50"/>
    </location>
</feature>
<evidence type="ECO:0000256" key="4">
    <source>
        <dbReference type="ARBA" id="ARBA00022448"/>
    </source>
</evidence>
<name>A0A9N9WPF0_9DIPT</name>
<evidence type="ECO:0000313" key="15">
    <source>
        <dbReference type="EMBL" id="CAG9799057.1"/>
    </source>
</evidence>
<comment type="subcellular location">
    <subcellularLocation>
        <location evidence="1 14">Mitochondrion inner membrane</location>
        <topology evidence="1 14">Single-pass membrane protein</topology>
        <orientation evidence="1 14">Matrix side</orientation>
    </subcellularLocation>
</comment>
<comment type="function">
    <text evidence="14">Complex I functions in the transfer of electrons from NADH to the respiratory chain. Accessory subunit of the mitochondrial membrane respiratory chain NADH dehydrogenase (Complex I), that is believed not to be involved in catalysis.</text>
</comment>
<evidence type="ECO:0000256" key="3">
    <source>
        <dbReference type="ARBA" id="ARBA00018192"/>
    </source>
</evidence>
<keyword evidence="4 14" id="KW-0813">Transport</keyword>
<evidence type="ECO:0000256" key="1">
    <source>
        <dbReference type="ARBA" id="ARBA00004298"/>
    </source>
</evidence>
<dbReference type="OrthoDB" id="3308at2759"/>
<evidence type="ECO:0000313" key="16">
    <source>
        <dbReference type="Proteomes" id="UP001153620"/>
    </source>
</evidence>
<evidence type="ECO:0000256" key="11">
    <source>
        <dbReference type="ARBA" id="ARBA00023136"/>
    </source>
</evidence>